<dbReference type="Pfam" id="PF00425">
    <property type="entry name" value="Chorismate_bind"/>
    <property type="match status" value="1"/>
</dbReference>
<feature type="domain" description="Chorismate-utilising enzyme C-terminal" evidence="10">
    <location>
        <begin position="208"/>
        <end position="458"/>
    </location>
</feature>
<evidence type="ECO:0000256" key="6">
    <source>
        <dbReference type="ARBA" id="ARBA00023239"/>
    </source>
</evidence>
<gene>
    <name evidence="12" type="ORF">BMF97_07605</name>
</gene>
<comment type="catalytic activity">
    <reaction evidence="8">
        <text>chorismate + L-glutamine = anthranilate + pyruvate + L-glutamate + H(+)</text>
        <dbReference type="Rhea" id="RHEA:21732"/>
        <dbReference type="ChEBI" id="CHEBI:15361"/>
        <dbReference type="ChEBI" id="CHEBI:15378"/>
        <dbReference type="ChEBI" id="CHEBI:16567"/>
        <dbReference type="ChEBI" id="CHEBI:29748"/>
        <dbReference type="ChEBI" id="CHEBI:29985"/>
        <dbReference type="ChEBI" id="CHEBI:58359"/>
        <dbReference type="EC" id="4.1.3.27"/>
    </reaction>
</comment>
<dbReference type="GO" id="GO:0004049">
    <property type="term" value="F:anthranilate synthase activity"/>
    <property type="evidence" value="ECO:0007669"/>
    <property type="project" value="UniProtKB-EC"/>
</dbReference>
<evidence type="ECO:0000313" key="13">
    <source>
        <dbReference type="Proteomes" id="UP000188947"/>
    </source>
</evidence>
<evidence type="ECO:0000256" key="3">
    <source>
        <dbReference type="ARBA" id="ARBA00020653"/>
    </source>
</evidence>
<evidence type="ECO:0000256" key="9">
    <source>
        <dbReference type="SAM" id="Coils"/>
    </source>
</evidence>
<sequence length="475" mass="54208">MNFNQNIHITTKQKSYLGDLHTPIGIYLRLRDRYRDTILLESAGNHNADNNFSFICVNAIAGIEITNLHEIEIKFPNENPEKYKLENEKLTDVLQQFSKCFIPEKSEHPQGSLAQGLYGYTSYDAVQFFDTVKFKQATKETDIPLMRYRLYQYVIAINHFNDEMTIFENKIKGLESDFSSLETYINQKNAPVFPFEIKEDETSNLTDEEMADLVETAKKHAMRGDVFQLVLSRRFEQQFSGDEFNVYRALRNINPSPYLFYFDYGSYKIFGSSPESQLILKDQQAIIHPIAGTFKRTGNIEDDMASAEALKKDPKENAEHTMLVDLARNDLSIIGKNTRVSKLKEIHFFSHVIHMVSEVTADVTEDTNPFEMVATTFPQGTLSGAPKYMAMELIDKYEKTSRGYYGGCIGYVGLNGDCTQAIMIRTFLSKNNKLYYQAGAGIVAKSDTQSEVQEVKNKLNALKSAVKKANKMVNY</sequence>
<dbReference type="InterPro" id="IPR006805">
    <property type="entry name" value="Anth_synth_I_N"/>
</dbReference>
<dbReference type="RefSeq" id="WP_016198018.1">
    <property type="nucleotide sequence ID" value="NZ_CP014338.1"/>
</dbReference>
<evidence type="ECO:0000313" key="12">
    <source>
        <dbReference type="EMBL" id="OOH96206.1"/>
    </source>
</evidence>
<comment type="cofactor">
    <cofactor evidence="1">
        <name>Mg(2+)</name>
        <dbReference type="ChEBI" id="CHEBI:18420"/>
    </cofactor>
</comment>
<dbReference type="PANTHER" id="PTHR11236">
    <property type="entry name" value="AMINOBENZOATE/ANTHRANILATE SYNTHASE"/>
    <property type="match status" value="1"/>
</dbReference>
<dbReference type="PANTHER" id="PTHR11236:SF48">
    <property type="entry name" value="ISOCHORISMATE SYNTHASE MENF"/>
    <property type="match status" value="1"/>
</dbReference>
<comment type="subunit">
    <text evidence="2">Heterotetramer consisting of two non-identical subunits: a beta subunit (TrpG) and a large alpha subunit (TrpE).</text>
</comment>
<organism evidence="12 13">
    <name type="scientific">Elizabethkingia meningoseptica</name>
    <name type="common">Chryseobacterium meningosepticum</name>
    <dbReference type="NCBI Taxonomy" id="238"/>
    <lineage>
        <taxon>Bacteria</taxon>
        <taxon>Pseudomonadati</taxon>
        <taxon>Bacteroidota</taxon>
        <taxon>Flavobacteriia</taxon>
        <taxon>Flavobacteriales</taxon>
        <taxon>Weeksellaceae</taxon>
        <taxon>Elizabethkingia</taxon>
    </lineage>
</organism>
<evidence type="ECO:0000259" key="11">
    <source>
        <dbReference type="Pfam" id="PF04715"/>
    </source>
</evidence>
<dbReference type="InterPro" id="IPR005801">
    <property type="entry name" value="ADC_synthase"/>
</dbReference>
<protein>
    <recommendedName>
        <fullName evidence="3">Anthranilate synthase component 1</fullName>
    </recommendedName>
</protein>
<dbReference type="InterPro" id="IPR015890">
    <property type="entry name" value="Chorismate_C"/>
</dbReference>
<dbReference type="GO" id="GO:0000162">
    <property type="term" value="P:L-tryptophan biosynthetic process"/>
    <property type="evidence" value="ECO:0007669"/>
    <property type="project" value="TreeGrafter"/>
</dbReference>
<accession>A0A1V3U151</accession>
<dbReference type="Gene3D" id="3.60.120.10">
    <property type="entry name" value="Anthranilate synthase"/>
    <property type="match status" value="1"/>
</dbReference>
<dbReference type="OrthoDB" id="9803598at2"/>
<dbReference type="GeneID" id="48545663"/>
<evidence type="ECO:0000256" key="7">
    <source>
        <dbReference type="ARBA" id="ARBA00025634"/>
    </source>
</evidence>
<keyword evidence="9" id="KW-0175">Coiled coil</keyword>
<dbReference type="Pfam" id="PF04715">
    <property type="entry name" value="Anth_synt_I_N"/>
    <property type="match status" value="1"/>
</dbReference>
<dbReference type="GO" id="GO:0046872">
    <property type="term" value="F:metal ion binding"/>
    <property type="evidence" value="ECO:0007669"/>
    <property type="project" value="UniProtKB-KW"/>
</dbReference>
<keyword evidence="4" id="KW-0479">Metal-binding</keyword>
<dbReference type="SUPFAM" id="SSF56322">
    <property type="entry name" value="ADC synthase"/>
    <property type="match status" value="1"/>
</dbReference>
<feature type="coiled-coil region" evidence="9">
    <location>
        <begin position="445"/>
        <end position="472"/>
    </location>
</feature>
<keyword evidence="6" id="KW-0456">Lyase</keyword>
<dbReference type="InterPro" id="IPR019999">
    <property type="entry name" value="Anth_synth_I-like"/>
</dbReference>
<evidence type="ECO:0000256" key="4">
    <source>
        <dbReference type="ARBA" id="ARBA00022723"/>
    </source>
</evidence>
<dbReference type="AlphaFoldDB" id="A0A1V3U151"/>
<name>A0A1V3U151_ELIME</name>
<comment type="caution">
    <text evidence="12">The sequence shown here is derived from an EMBL/GenBank/DDBJ whole genome shotgun (WGS) entry which is preliminary data.</text>
</comment>
<keyword evidence="5" id="KW-0460">Magnesium</keyword>
<evidence type="ECO:0000259" key="10">
    <source>
        <dbReference type="Pfam" id="PF00425"/>
    </source>
</evidence>
<keyword evidence="13" id="KW-1185">Reference proteome</keyword>
<evidence type="ECO:0000256" key="2">
    <source>
        <dbReference type="ARBA" id="ARBA00011575"/>
    </source>
</evidence>
<dbReference type="Proteomes" id="UP000188947">
    <property type="component" value="Unassembled WGS sequence"/>
</dbReference>
<evidence type="ECO:0000256" key="1">
    <source>
        <dbReference type="ARBA" id="ARBA00001946"/>
    </source>
</evidence>
<dbReference type="STRING" id="238.BBD35_14505"/>
<dbReference type="EMBL" id="MPOG01000008">
    <property type="protein sequence ID" value="OOH96206.1"/>
    <property type="molecule type" value="Genomic_DNA"/>
</dbReference>
<feature type="domain" description="Anthranilate synthase component I N-terminal" evidence="11">
    <location>
        <begin position="19"/>
        <end position="166"/>
    </location>
</feature>
<reference evidence="12 13" key="1">
    <citation type="submission" date="2016-11" db="EMBL/GenBank/DDBJ databases">
        <title>Genome sequence and comparative genomic analysis of clinical strain Elizabethkingia meningoseptica 61421 PRCM.</title>
        <authorList>
            <person name="Wang M."/>
            <person name="Hu S."/>
            <person name="Cao L."/>
            <person name="Jiang T."/>
            <person name="Zhou Y."/>
            <person name="Ming D."/>
        </authorList>
    </citation>
    <scope>NUCLEOTIDE SEQUENCE [LARGE SCALE GENOMIC DNA]</scope>
    <source>
        <strain evidence="12 13">61421 PRCM</strain>
    </source>
</reference>
<dbReference type="PRINTS" id="PR00095">
    <property type="entry name" value="ANTSNTHASEI"/>
</dbReference>
<dbReference type="eggNOG" id="COG0147">
    <property type="taxonomic scope" value="Bacteria"/>
</dbReference>
<evidence type="ECO:0000256" key="5">
    <source>
        <dbReference type="ARBA" id="ARBA00022842"/>
    </source>
</evidence>
<dbReference type="KEGG" id="emg:BBD33_12190"/>
<proteinExistence type="predicted"/>
<evidence type="ECO:0000256" key="8">
    <source>
        <dbReference type="ARBA" id="ARBA00047683"/>
    </source>
</evidence>
<comment type="function">
    <text evidence="7">Part of a heterotetrameric complex that catalyzes the two-step biosynthesis of anthranilate, an intermediate in the biosynthesis of L-tryptophan. In the first step, the glutamine-binding beta subunit (TrpG) of anthranilate synthase (AS) provides the glutamine amidotransferase activity which generates ammonia as a substrate that, along with chorismate, is used in the second step, catalyzed by the large alpha subunit of AS (TrpE) to produce anthranilate. In the absence of TrpG, TrpE can synthesize anthranilate directly from chorismate and high concentrations of ammonia.</text>
</comment>